<dbReference type="PANTHER" id="PTHR35347:SF1">
    <property type="entry name" value="COILED-COIL DOMAIN-CONTAINING PROTEIN 175"/>
    <property type="match status" value="1"/>
</dbReference>
<dbReference type="AlphaFoldDB" id="A0AAW0PLE7"/>
<organism evidence="3 4">
    <name type="scientific">Mugilogobius chulae</name>
    <name type="common">yellowstripe goby</name>
    <dbReference type="NCBI Taxonomy" id="88201"/>
    <lineage>
        <taxon>Eukaryota</taxon>
        <taxon>Metazoa</taxon>
        <taxon>Chordata</taxon>
        <taxon>Craniata</taxon>
        <taxon>Vertebrata</taxon>
        <taxon>Euteleostomi</taxon>
        <taxon>Actinopterygii</taxon>
        <taxon>Neopterygii</taxon>
        <taxon>Teleostei</taxon>
        <taxon>Neoteleostei</taxon>
        <taxon>Acanthomorphata</taxon>
        <taxon>Gobiaria</taxon>
        <taxon>Gobiiformes</taxon>
        <taxon>Gobioidei</taxon>
        <taxon>Gobiidae</taxon>
        <taxon>Gobionellinae</taxon>
        <taxon>Mugilogobius</taxon>
    </lineage>
</organism>
<sequence>MMNCEEKQKEVVEKEQILEDVEAQWKEESSRFQQLTTQEAEFKKTKRDLGESIDTLKNDTVRLLEPKDEKKVELETIRAEHMDRLRKQAAEMKSVEMRIYDSSVKLEQVQMENSRLHLRIRQMTEEINTAQEDTEKYTKESKQLQKNAEVLLRSLQEAWREEFVLTQERHRVDEAWWCQWKFCRVTSEPEDDSWGHSKSSCCPSVQTTLEAQEVPFLCQDKQTGSRGKRKTTEDDSE</sequence>
<proteinExistence type="predicted"/>
<gene>
    <name evidence="3" type="ORF">WMY93_006092</name>
</gene>
<dbReference type="PANTHER" id="PTHR35347">
    <property type="entry name" value="COILED-COIL DOMAIN-CONTAINING PROTEIN 175"/>
    <property type="match status" value="1"/>
</dbReference>
<feature type="coiled-coil region" evidence="1">
    <location>
        <begin position="106"/>
        <end position="147"/>
    </location>
</feature>
<feature type="region of interest" description="Disordered" evidence="2">
    <location>
        <begin position="218"/>
        <end position="237"/>
    </location>
</feature>
<accession>A0AAW0PLE7</accession>
<comment type="caution">
    <text evidence="3">The sequence shown here is derived from an EMBL/GenBank/DDBJ whole genome shotgun (WGS) entry which is preliminary data.</text>
</comment>
<evidence type="ECO:0000256" key="2">
    <source>
        <dbReference type="SAM" id="MobiDB-lite"/>
    </source>
</evidence>
<protein>
    <submittedName>
        <fullName evidence="3">Uncharacterized protein</fullName>
    </submittedName>
</protein>
<evidence type="ECO:0000313" key="4">
    <source>
        <dbReference type="Proteomes" id="UP001460270"/>
    </source>
</evidence>
<evidence type="ECO:0000256" key="1">
    <source>
        <dbReference type="SAM" id="Coils"/>
    </source>
</evidence>
<dbReference type="InterPro" id="IPR038834">
    <property type="entry name" value="CCDC175"/>
</dbReference>
<keyword evidence="4" id="KW-1185">Reference proteome</keyword>
<name>A0AAW0PLE7_9GOBI</name>
<keyword evidence="1" id="KW-0175">Coiled coil</keyword>
<evidence type="ECO:0000313" key="3">
    <source>
        <dbReference type="EMBL" id="KAK7929697.1"/>
    </source>
</evidence>
<dbReference type="Proteomes" id="UP001460270">
    <property type="component" value="Unassembled WGS sequence"/>
</dbReference>
<dbReference type="EMBL" id="JBBPFD010000004">
    <property type="protein sequence ID" value="KAK7929697.1"/>
    <property type="molecule type" value="Genomic_DNA"/>
</dbReference>
<reference evidence="4" key="1">
    <citation type="submission" date="2024-04" db="EMBL/GenBank/DDBJ databases">
        <title>Salinicola lusitanus LLJ914,a marine bacterium isolated from the Okinawa Trough.</title>
        <authorList>
            <person name="Li J."/>
        </authorList>
    </citation>
    <scope>NUCLEOTIDE SEQUENCE [LARGE SCALE GENOMIC DNA]</scope>
</reference>